<dbReference type="Gene3D" id="6.10.140.2190">
    <property type="match status" value="1"/>
</dbReference>
<dbReference type="EMBL" id="JADMLG010000008">
    <property type="protein sequence ID" value="MBH0778832.1"/>
    <property type="molecule type" value="Genomic_DNA"/>
</dbReference>
<protein>
    <recommendedName>
        <fullName evidence="3">Minor tail protein</fullName>
    </recommendedName>
</protein>
<evidence type="ECO:0000313" key="1">
    <source>
        <dbReference type="EMBL" id="MBH0778832.1"/>
    </source>
</evidence>
<dbReference type="RefSeq" id="WP_196151125.1">
    <property type="nucleotide sequence ID" value="NZ_JADMLG010000008.1"/>
</dbReference>
<dbReference type="Proteomes" id="UP000655751">
    <property type="component" value="Unassembled WGS sequence"/>
</dbReference>
<comment type="caution">
    <text evidence="1">The sequence shown here is derived from an EMBL/GenBank/DDBJ whole genome shotgun (WGS) entry which is preliminary data.</text>
</comment>
<organism evidence="1 2">
    <name type="scientific">Nocardia bovistercoris</name>
    <dbReference type="NCBI Taxonomy" id="2785916"/>
    <lineage>
        <taxon>Bacteria</taxon>
        <taxon>Bacillati</taxon>
        <taxon>Actinomycetota</taxon>
        <taxon>Actinomycetes</taxon>
        <taxon>Mycobacteriales</taxon>
        <taxon>Nocardiaceae</taxon>
        <taxon>Nocardia</taxon>
    </lineage>
</organism>
<sequence length="395" mass="39421">MTVLTDHFADLADGPVNGFVEFWRPDVGPDTDGIGSTTSDRVVVPVVDGDLTSPDLDPGPARVMLRFGGWSPPRDIVIPDSDDPVQLTPLFTQFEVQPPAVVSQAWLAAAAAGVARDLAVAAGASVAASAAAAAASASAAAASAAEAVDVVAAGLPNATTSAKGGVKISGDLGGTWDAVTVPGLAAKAAAVHSHALADIVGLVAALDARQTTAARGVANGYAPLDASGLIPSTHLPSYVDDVLEYASLASLPASGATGQIYVALDTGRIYRWSGSAYVEISPSPGSTDAVPEGSTNRYYTDARAQAANASALAAKATDTAVVHLAGTETITGAKTFSVPPTVPAPSASGHAARKQDVDVKVGSDGSVVTLVKVTQAAYDALGAGRPSSTWYGIVG</sequence>
<keyword evidence="2" id="KW-1185">Reference proteome</keyword>
<proteinExistence type="predicted"/>
<name>A0A931IEX3_9NOCA</name>
<gene>
    <name evidence="1" type="ORF">IT779_21355</name>
</gene>
<dbReference type="AlphaFoldDB" id="A0A931IEX3"/>
<evidence type="ECO:0008006" key="3">
    <source>
        <dbReference type="Google" id="ProtNLM"/>
    </source>
</evidence>
<evidence type="ECO:0000313" key="2">
    <source>
        <dbReference type="Proteomes" id="UP000655751"/>
    </source>
</evidence>
<accession>A0A931IEX3</accession>
<reference evidence="1" key="1">
    <citation type="submission" date="2020-11" db="EMBL/GenBank/DDBJ databases">
        <title>Nocardia NEAU-351.nov., a novel actinomycete isolated from the cow dung.</title>
        <authorList>
            <person name="Zhang X."/>
        </authorList>
    </citation>
    <scope>NUCLEOTIDE SEQUENCE</scope>
    <source>
        <strain evidence="1">NEAU-351</strain>
    </source>
</reference>